<organism evidence="5 6">
    <name type="scientific">Pristionchus entomophagus</name>
    <dbReference type="NCBI Taxonomy" id="358040"/>
    <lineage>
        <taxon>Eukaryota</taxon>
        <taxon>Metazoa</taxon>
        <taxon>Ecdysozoa</taxon>
        <taxon>Nematoda</taxon>
        <taxon>Chromadorea</taxon>
        <taxon>Rhabditida</taxon>
        <taxon>Rhabditina</taxon>
        <taxon>Diplogasteromorpha</taxon>
        <taxon>Diplogasteroidea</taxon>
        <taxon>Neodiplogasteridae</taxon>
        <taxon>Pristionchus</taxon>
    </lineage>
</organism>
<evidence type="ECO:0000256" key="3">
    <source>
        <dbReference type="PROSITE-ProRule" id="PRU10141"/>
    </source>
</evidence>
<feature type="non-terminal residue" evidence="5">
    <location>
        <position position="1"/>
    </location>
</feature>
<dbReference type="Gene3D" id="1.10.510.10">
    <property type="entry name" value="Transferase(Phosphotransferase) domain 1"/>
    <property type="match status" value="1"/>
</dbReference>
<feature type="non-terminal residue" evidence="5">
    <location>
        <position position="276"/>
    </location>
</feature>
<dbReference type="PROSITE" id="PS50011">
    <property type="entry name" value="PROTEIN_KINASE_DOM"/>
    <property type="match status" value="1"/>
</dbReference>
<evidence type="ECO:0000313" key="6">
    <source>
        <dbReference type="Proteomes" id="UP001432027"/>
    </source>
</evidence>
<dbReference type="PANTHER" id="PTHR24055">
    <property type="entry name" value="MITOGEN-ACTIVATED PROTEIN KINASE"/>
    <property type="match status" value="1"/>
</dbReference>
<sequence length="276" mass="31113">QGSRALQPVNVKQINSNELIEFHLPEGYDLRPRPIGSGTYGVVARTTGTTINQSGSRIAIEIAVKKFRAITSVPLQATLIYRELKLLQHLNHANISRILDLYTPSSCAAQLNQIYLVTEYVGSTLDKHLKDQIETSQVRLPFSIIPNIIRDTLRALKYLESANVLHRDLSPSNLAINTSGKTVLIDFGLARTAKTESERPSPYTANVCTFPYAAPEVNFWREGEYDREADIWSVGCILAELLTWETLFKDERSKIIRSIELFGPIPSKFFEKVHKQ</sequence>
<keyword evidence="6" id="KW-1185">Reference proteome</keyword>
<dbReference type="SUPFAM" id="SSF56112">
    <property type="entry name" value="Protein kinase-like (PK-like)"/>
    <property type="match status" value="1"/>
</dbReference>
<dbReference type="PROSITE" id="PS00107">
    <property type="entry name" value="PROTEIN_KINASE_ATP"/>
    <property type="match status" value="1"/>
</dbReference>
<accession>A0AAV5TSH6</accession>
<dbReference type="InterPro" id="IPR050117">
    <property type="entry name" value="MAPK"/>
</dbReference>
<proteinExistence type="predicted"/>
<dbReference type="InterPro" id="IPR011009">
    <property type="entry name" value="Kinase-like_dom_sf"/>
</dbReference>
<evidence type="ECO:0000259" key="4">
    <source>
        <dbReference type="PROSITE" id="PS50011"/>
    </source>
</evidence>
<name>A0AAV5TSH6_9BILA</name>
<dbReference type="GO" id="GO:0004672">
    <property type="term" value="F:protein kinase activity"/>
    <property type="evidence" value="ECO:0007669"/>
    <property type="project" value="InterPro"/>
</dbReference>
<gene>
    <name evidence="5" type="ORF">PENTCL1PPCAC_19441</name>
</gene>
<dbReference type="GO" id="GO:0005524">
    <property type="term" value="F:ATP binding"/>
    <property type="evidence" value="ECO:0007669"/>
    <property type="project" value="UniProtKB-UniRule"/>
</dbReference>
<dbReference type="InterPro" id="IPR000719">
    <property type="entry name" value="Prot_kinase_dom"/>
</dbReference>
<keyword evidence="2 3" id="KW-0067">ATP-binding</keyword>
<comment type="caution">
    <text evidence="5">The sequence shown here is derived from an EMBL/GenBank/DDBJ whole genome shotgun (WGS) entry which is preliminary data.</text>
</comment>
<dbReference type="Pfam" id="PF00069">
    <property type="entry name" value="Pkinase"/>
    <property type="match status" value="1"/>
</dbReference>
<dbReference type="Proteomes" id="UP001432027">
    <property type="component" value="Unassembled WGS sequence"/>
</dbReference>
<reference evidence="5" key="1">
    <citation type="submission" date="2023-10" db="EMBL/GenBank/DDBJ databases">
        <title>Genome assembly of Pristionchus species.</title>
        <authorList>
            <person name="Yoshida K."/>
            <person name="Sommer R.J."/>
        </authorList>
    </citation>
    <scope>NUCLEOTIDE SEQUENCE</scope>
    <source>
        <strain evidence="5">RS0144</strain>
    </source>
</reference>
<dbReference type="Gene3D" id="3.30.200.20">
    <property type="entry name" value="Phosphorylase Kinase, domain 1"/>
    <property type="match status" value="1"/>
</dbReference>
<feature type="domain" description="Protein kinase" evidence="4">
    <location>
        <begin position="29"/>
        <end position="276"/>
    </location>
</feature>
<dbReference type="InterPro" id="IPR017441">
    <property type="entry name" value="Protein_kinase_ATP_BS"/>
</dbReference>
<dbReference type="EMBL" id="BTSX01000004">
    <property type="protein sequence ID" value="GMS97266.1"/>
    <property type="molecule type" value="Genomic_DNA"/>
</dbReference>
<evidence type="ECO:0000256" key="2">
    <source>
        <dbReference type="ARBA" id="ARBA00022840"/>
    </source>
</evidence>
<evidence type="ECO:0000313" key="5">
    <source>
        <dbReference type="EMBL" id="GMS97266.1"/>
    </source>
</evidence>
<evidence type="ECO:0000256" key="1">
    <source>
        <dbReference type="ARBA" id="ARBA00022741"/>
    </source>
</evidence>
<protein>
    <recommendedName>
        <fullName evidence="4">Protein kinase domain-containing protein</fullName>
    </recommendedName>
</protein>
<dbReference type="AlphaFoldDB" id="A0AAV5TSH6"/>
<keyword evidence="1 3" id="KW-0547">Nucleotide-binding</keyword>
<feature type="binding site" evidence="3">
    <location>
        <position position="66"/>
    </location>
    <ligand>
        <name>ATP</name>
        <dbReference type="ChEBI" id="CHEBI:30616"/>
    </ligand>
</feature>